<evidence type="ECO:0000256" key="2">
    <source>
        <dbReference type="ARBA" id="ARBA00022695"/>
    </source>
</evidence>
<feature type="domain" description="Helicase ATP-binding" evidence="11">
    <location>
        <begin position="240"/>
        <end position="523"/>
    </location>
</feature>
<dbReference type="InterPro" id="IPR027417">
    <property type="entry name" value="P-loop_NTPase"/>
</dbReference>
<dbReference type="InterPro" id="IPR006054">
    <property type="entry name" value="DnaQ"/>
</dbReference>
<evidence type="ECO:0000256" key="3">
    <source>
        <dbReference type="ARBA" id="ARBA00022705"/>
    </source>
</evidence>
<feature type="short sequence motif" description="DEAH box" evidence="10">
    <location>
        <begin position="447"/>
        <end position="450"/>
    </location>
</feature>
<dbReference type="GO" id="GO:0008408">
    <property type="term" value="F:3'-5' exonuclease activity"/>
    <property type="evidence" value="ECO:0007669"/>
    <property type="project" value="UniProtKB-UniRule"/>
</dbReference>
<evidence type="ECO:0000256" key="7">
    <source>
        <dbReference type="ARBA" id="ARBA00022839"/>
    </source>
</evidence>
<dbReference type="InterPro" id="IPR006310">
    <property type="entry name" value="DinG"/>
</dbReference>
<dbReference type="InterPro" id="IPR013520">
    <property type="entry name" value="Ribonucl_H"/>
</dbReference>
<accession>A0A4T2GQG4</accession>
<keyword evidence="2" id="KW-0548">Nucleotidyltransferase</keyword>
<keyword evidence="6 10" id="KW-0378">Hydrolase</keyword>
<evidence type="ECO:0000313" key="12">
    <source>
        <dbReference type="EMBL" id="TII00317.1"/>
    </source>
</evidence>
<dbReference type="SMART" id="SM00479">
    <property type="entry name" value="EXOIII"/>
    <property type="match status" value="1"/>
</dbReference>
<gene>
    <name evidence="10" type="primary">dinG</name>
    <name evidence="13" type="ORF">FAJ39_00160</name>
    <name evidence="12" type="ORF">FAJ39_04430</name>
</gene>
<keyword evidence="1" id="KW-0808">Transferase</keyword>
<evidence type="ECO:0000256" key="4">
    <source>
        <dbReference type="ARBA" id="ARBA00022722"/>
    </source>
</evidence>
<dbReference type="EMBL" id="SSXO01000001">
    <property type="protein sequence ID" value="TII00787.1"/>
    <property type="molecule type" value="Genomic_DNA"/>
</dbReference>
<dbReference type="AlphaFoldDB" id="A0A4T2GQG4"/>
<dbReference type="PANTHER" id="PTHR30231:SF41">
    <property type="entry name" value="DNA POLYMERASE III SUBUNIT EPSILON"/>
    <property type="match status" value="1"/>
</dbReference>
<dbReference type="SMART" id="SM00487">
    <property type="entry name" value="DEXDc"/>
    <property type="match status" value="1"/>
</dbReference>
<dbReference type="InterPro" id="IPR006555">
    <property type="entry name" value="ATP-dep_Helicase_C"/>
</dbReference>
<dbReference type="PROSITE" id="PS51193">
    <property type="entry name" value="HELICASE_ATP_BIND_2"/>
    <property type="match status" value="1"/>
</dbReference>
<dbReference type="Pfam" id="PF00929">
    <property type="entry name" value="RNase_T"/>
    <property type="match status" value="1"/>
</dbReference>
<keyword evidence="8 10" id="KW-0067">ATP-binding</keyword>
<dbReference type="GO" id="GO:0004386">
    <property type="term" value="F:helicase activity"/>
    <property type="evidence" value="ECO:0007669"/>
    <property type="project" value="UniProtKB-KW"/>
</dbReference>
<keyword evidence="4 10" id="KW-0540">Nuclease</keyword>
<dbReference type="PANTHER" id="PTHR30231">
    <property type="entry name" value="DNA POLYMERASE III SUBUNIT EPSILON"/>
    <property type="match status" value="1"/>
</dbReference>
<name>A0A4T2GQG4_STRSU</name>
<keyword evidence="3" id="KW-0235">DNA replication</keyword>
<dbReference type="SUPFAM" id="SSF52540">
    <property type="entry name" value="P-loop containing nucleoside triphosphate hydrolases"/>
    <property type="match status" value="1"/>
</dbReference>
<keyword evidence="13" id="KW-0347">Helicase</keyword>
<dbReference type="SMART" id="SM00491">
    <property type="entry name" value="HELICc2"/>
    <property type="match status" value="1"/>
</dbReference>
<dbReference type="Gene3D" id="3.40.50.300">
    <property type="entry name" value="P-loop containing nucleotide triphosphate hydrolases"/>
    <property type="match status" value="2"/>
</dbReference>
<dbReference type="GO" id="GO:0003677">
    <property type="term" value="F:DNA binding"/>
    <property type="evidence" value="ECO:0007669"/>
    <property type="project" value="InterPro"/>
</dbReference>
<dbReference type="InterPro" id="IPR014013">
    <property type="entry name" value="Helic_SF1/SF2_ATP-bd_DinG/Rad3"/>
</dbReference>
<dbReference type="CDD" id="cd06127">
    <property type="entry name" value="DEDDh"/>
    <property type="match status" value="1"/>
</dbReference>
<feature type="binding site" evidence="10">
    <location>
        <begin position="276"/>
        <end position="283"/>
    </location>
    <ligand>
        <name>ATP</name>
        <dbReference type="ChEBI" id="CHEBI:30616"/>
    </ligand>
</feature>
<dbReference type="GO" id="GO:0005524">
    <property type="term" value="F:ATP binding"/>
    <property type="evidence" value="ECO:0007669"/>
    <property type="project" value="UniProtKB-UniRule"/>
</dbReference>
<protein>
    <recommendedName>
        <fullName evidence="10">3'-5' exonuclease DinG</fullName>
        <ecNumber evidence="10">3.1.-.-</ecNumber>
    </recommendedName>
</protein>
<dbReference type="GO" id="GO:0005829">
    <property type="term" value="C:cytosol"/>
    <property type="evidence" value="ECO:0007669"/>
    <property type="project" value="TreeGrafter"/>
</dbReference>
<dbReference type="EC" id="3.1.-.-" evidence="10"/>
<comment type="similarity">
    <text evidence="10">Belongs to the helicase family. DinG subfamily. Type 2 sub-subfamily.</text>
</comment>
<dbReference type="EMBL" id="SSXO01000002">
    <property type="protein sequence ID" value="TII00317.1"/>
    <property type="molecule type" value="Genomic_DNA"/>
</dbReference>
<sequence>MGNMKNRIRTRKYAIVDLEATSSSSLAKIIQIGIVIVENGLIVDQFASDINPHEPLDDHIKDLTGISDEQLALAPEFGQVAGQIYSMLEDAVFVAHNVQFDANLLTEALFFEGYDLYIPRVDTVELSQLFFPQFEKYNLTYLAEALKLPLDQAHTAISDAQATAQLLIRIQEKILSLPRPVLVQLLPLADHLLYESRLVLDDLFEQVEDGLAANLELVHGLVLKKRKQHQAEKCFSQDFTTNIGLLDMEPRQAQVRFAEKIEQHLTDNQGVHFIQAKAGIGKTLGYLLPLLSQGKQKILVTVPTKILQEQILAKEGRLLREVFHLSIASLKAPGHFLKLDSYWKTLQREDENRLLNRFKMQILVWLCETETGDLDELKQKYRYQAYFDEIKHDGKLDKESLFQGWDFWQAVQEEAAASRLLLTNHAYYLSHLKDQDPLMQADILVIDEAQKILLAAEELASQTIDLTSLIQSLQSKKDRADSLLRRRLYESTLFELNSLLTDFRSTGQREITREKLEQLHQNCLELADVDLLDLERMLAFYSYFWLEDHFQNEKRIAHLRASREELLQLARLIPSPKIFCISATLEISKQVSLADLLGFQHATSDYLESAFQDNQELVFIKDLPDVIGLGLEEHARFLVQQLEKLLAGQQPILVLFTSRALLLAVSDLLELEEIPHLAQYKHGQADHLKRRFEKGESALLLGSGLFWEGVDFANLDQLVLVISRLPFENPRDRFVMKINQRLRQEGKHPFYDFSLPMMMMKLRQAIGRTNRRPSQLSQVFVLDNRLQTKRYGKQVARFLAQDYLVTEASLDQIPSVIHQFFDE</sequence>
<evidence type="ECO:0000256" key="6">
    <source>
        <dbReference type="ARBA" id="ARBA00022801"/>
    </source>
</evidence>
<dbReference type="Gene3D" id="3.30.420.10">
    <property type="entry name" value="Ribonuclease H-like superfamily/Ribonuclease H"/>
    <property type="match status" value="1"/>
</dbReference>
<dbReference type="GO" id="GO:0045004">
    <property type="term" value="P:DNA replication proofreading"/>
    <property type="evidence" value="ECO:0007669"/>
    <property type="project" value="TreeGrafter"/>
</dbReference>
<dbReference type="Pfam" id="PF00270">
    <property type="entry name" value="DEAD"/>
    <property type="match status" value="1"/>
</dbReference>
<dbReference type="InterPro" id="IPR012337">
    <property type="entry name" value="RNaseH-like_sf"/>
</dbReference>
<dbReference type="GO" id="GO:0016818">
    <property type="term" value="F:hydrolase activity, acting on acid anhydrides, in phosphorus-containing anhydrides"/>
    <property type="evidence" value="ECO:0007669"/>
    <property type="project" value="InterPro"/>
</dbReference>
<evidence type="ECO:0000256" key="8">
    <source>
        <dbReference type="ARBA" id="ARBA00022840"/>
    </source>
</evidence>
<dbReference type="NCBIfam" id="NF005569">
    <property type="entry name" value="PRK07246.1"/>
    <property type="match status" value="1"/>
</dbReference>
<proteinExistence type="inferred from homology"/>
<dbReference type="SUPFAM" id="SSF53098">
    <property type="entry name" value="Ribonuclease H-like"/>
    <property type="match status" value="1"/>
</dbReference>
<dbReference type="Pfam" id="PF13307">
    <property type="entry name" value="Helicase_C_2"/>
    <property type="match status" value="1"/>
</dbReference>
<dbReference type="OrthoDB" id="9803913at2"/>
<keyword evidence="7 10" id="KW-0269">Exonuclease</keyword>
<comment type="caution">
    <text evidence="13">The sequence shown here is derived from an EMBL/GenBank/DDBJ whole genome shotgun (WGS) entry which is preliminary data.</text>
</comment>
<evidence type="ECO:0000259" key="11">
    <source>
        <dbReference type="PROSITE" id="PS51193"/>
    </source>
</evidence>
<dbReference type="InterPro" id="IPR014001">
    <property type="entry name" value="Helicase_ATP-bd"/>
</dbReference>
<keyword evidence="9" id="KW-0239">DNA-directed DNA polymerase</keyword>
<evidence type="ECO:0000313" key="13">
    <source>
        <dbReference type="EMBL" id="TII00787.1"/>
    </source>
</evidence>
<keyword evidence="5 10" id="KW-0547">Nucleotide-binding</keyword>
<evidence type="ECO:0000256" key="5">
    <source>
        <dbReference type="ARBA" id="ARBA00022741"/>
    </source>
</evidence>
<evidence type="ECO:0000256" key="10">
    <source>
        <dbReference type="HAMAP-Rule" id="MF_02206"/>
    </source>
</evidence>
<reference evidence="13 14" key="1">
    <citation type="submission" date="2019-04" db="EMBL/GenBank/DDBJ databases">
        <title>Genome analysis of Streptococcus suis strain WUSS424.</title>
        <authorList>
            <person name="Chen H."/>
            <person name="Gao X."/>
            <person name="Wu Z."/>
        </authorList>
    </citation>
    <scope>NUCLEOTIDE SEQUENCE [LARGE SCALE GENOMIC DNA]</scope>
    <source>
        <strain evidence="13 14">WUSS424</strain>
    </source>
</reference>
<dbReference type="FunFam" id="3.30.420.10:FF:000045">
    <property type="entry name" value="3'-5' exonuclease DinG"/>
    <property type="match status" value="1"/>
</dbReference>
<evidence type="ECO:0000313" key="14">
    <source>
        <dbReference type="Proteomes" id="UP000305165"/>
    </source>
</evidence>
<dbReference type="HAMAP" id="MF_02206">
    <property type="entry name" value="DinG_exonucl"/>
    <property type="match status" value="1"/>
</dbReference>
<comment type="function">
    <text evidence="10">3'-5' exonuclease.</text>
</comment>
<dbReference type="GO" id="GO:0003887">
    <property type="term" value="F:DNA-directed DNA polymerase activity"/>
    <property type="evidence" value="ECO:0007669"/>
    <property type="project" value="UniProtKB-KW"/>
</dbReference>
<dbReference type="Proteomes" id="UP000305165">
    <property type="component" value="Unassembled WGS sequence"/>
</dbReference>
<evidence type="ECO:0000256" key="1">
    <source>
        <dbReference type="ARBA" id="ARBA00022679"/>
    </source>
</evidence>
<dbReference type="InterPro" id="IPR011545">
    <property type="entry name" value="DEAD/DEAH_box_helicase_dom"/>
</dbReference>
<organism evidence="13 14">
    <name type="scientific">Streptococcus suis</name>
    <dbReference type="NCBI Taxonomy" id="1307"/>
    <lineage>
        <taxon>Bacteria</taxon>
        <taxon>Bacillati</taxon>
        <taxon>Bacillota</taxon>
        <taxon>Bacilli</taxon>
        <taxon>Lactobacillales</taxon>
        <taxon>Streptococcaceae</taxon>
        <taxon>Streptococcus</taxon>
    </lineage>
</organism>
<dbReference type="InterPro" id="IPR036397">
    <property type="entry name" value="RNaseH_sf"/>
</dbReference>
<dbReference type="NCBIfam" id="TIGR00573">
    <property type="entry name" value="dnaq"/>
    <property type="match status" value="1"/>
</dbReference>
<evidence type="ECO:0000256" key="9">
    <source>
        <dbReference type="ARBA" id="ARBA00022932"/>
    </source>
</evidence>